<accession>A0A6D2JL61</accession>
<dbReference type="Pfam" id="PF07727">
    <property type="entry name" value="RVT_2"/>
    <property type="match status" value="1"/>
</dbReference>
<feature type="domain" description="Reverse transcriptase Ty1/copia-type" evidence="1">
    <location>
        <begin position="1"/>
        <end position="114"/>
    </location>
</feature>
<organism evidence="2 3">
    <name type="scientific">Microthlaspi erraticum</name>
    <dbReference type="NCBI Taxonomy" id="1685480"/>
    <lineage>
        <taxon>Eukaryota</taxon>
        <taxon>Viridiplantae</taxon>
        <taxon>Streptophyta</taxon>
        <taxon>Embryophyta</taxon>
        <taxon>Tracheophyta</taxon>
        <taxon>Spermatophyta</taxon>
        <taxon>Magnoliopsida</taxon>
        <taxon>eudicotyledons</taxon>
        <taxon>Gunneridae</taxon>
        <taxon>Pentapetalae</taxon>
        <taxon>rosids</taxon>
        <taxon>malvids</taxon>
        <taxon>Brassicales</taxon>
        <taxon>Brassicaceae</taxon>
        <taxon>Coluteocarpeae</taxon>
        <taxon>Microthlaspi</taxon>
    </lineage>
</organism>
<comment type="caution">
    <text evidence="2">The sequence shown here is derived from an EMBL/GenBank/DDBJ whole genome shotgun (WGS) entry which is preliminary data.</text>
</comment>
<keyword evidence="3" id="KW-1185">Reference proteome</keyword>
<evidence type="ECO:0000259" key="1">
    <source>
        <dbReference type="Pfam" id="PF07727"/>
    </source>
</evidence>
<evidence type="ECO:0000313" key="2">
    <source>
        <dbReference type="EMBL" id="CAA7040496.1"/>
    </source>
</evidence>
<reference evidence="2" key="1">
    <citation type="submission" date="2020-01" db="EMBL/GenBank/DDBJ databases">
        <authorList>
            <person name="Mishra B."/>
        </authorList>
    </citation>
    <scope>NUCLEOTIDE SEQUENCE [LARGE SCALE GENOMIC DNA]</scope>
</reference>
<dbReference type="EMBL" id="CACVBM020001229">
    <property type="protein sequence ID" value="CAA7040496.1"/>
    <property type="molecule type" value="Genomic_DNA"/>
</dbReference>
<name>A0A6D2JL61_9BRAS</name>
<protein>
    <recommendedName>
        <fullName evidence="1">Reverse transcriptase Ty1/copia-type domain-containing protein</fullName>
    </recommendedName>
</protein>
<sequence>MWYNRLSEYLLKEGYKNDLISPCIFIRKFGKGFVIIAVYVDDLNIIGTPEEISYTVEYLKKEFEMKDLGKTKFCLGLQIEHLVDGILLHQMAYTEKILKRFFMDQSHPLSSPMIVRSLDVLKDPFRPRKNDEEVIGPEVPYLVP</sequence>
<proteinExistence type="predicted"/>
<dbReference type="Proteomes" id="UP000467841">
    <property type="component" value="Unassembled WGS sequence"/>
</dbReference>
<dbReference type="AlphaFoldDB" id="A0A6D2JL61"/>
<evidence type="ECO:0000313" key="3">
    <source>
        <dbReference type="Proteomes" id="UP000467841"/>
    </source>
</evidence>
<dbReference type="InterPro" id="IPR013103">
    <property type="entry name" value="RVT_2"/>
</dbReference>
<gene>
    <name evidence="2" type="ORF">MERR_LOCUS27731</name>
</gene>
<dbReference type="OrthoDB" id="1712839at2759"/>